<sequence>MSIGYDGIATITESYAMDINAALRAFVRTVEKGSITGAAKDLSISQPAVTKHLRNLERHVNARLLERSNRAVRPTPQGLALYETSRMALASIEAALEGVRRETGEMQGTLRIFAPSCIGAQHLDRIVMEFQEENPLVCVDLVLDNRHVDLIHENFDLAIRYDRPENQGVIARRIGLVRRVLVASPAYLKRAGPVDSVERLAELDIVTTLAFLSPRNTLTLHRGSETVEVPVRPKLRTNNAEVITRSLREGRGAGPVQTILISDDLAAGSLIQLLPEYSIRATEMFLTFPSTRFMRPIVRAFTDFLVPRLKAIEGVD</sequence>
<dbReference type="Pfam" id="PF00126">
    <property type="entry name" value="HTH_1"/>
    <property type="match status" value="1"/>
</dbReference>
<dbReference type="PROSITE" id="PS50931">
    <property type="entry name" value="HTH_LYSR"/>
    <property type="match status" value="1"/>
</dbReference>
<feature type="domain" description="HTH lysR-type" evidence="5">
    <location>
        <begin position="23"/>
        <end position="75"/>
    </location>
</feature>
<dbReference type="SUPFAM" id="SSF46785">
    <property type="entry name" value="Winged helix' DNA-binding domain"/>
    <property type="match status" value="1"/>
</dbReference>
<evidence type="ECO:0000256" key="4">
    <source>
        <dbReference type="ARBA" id="ARBA00023163"/>
    </source>
</evidence>
<keyword evidence="4" id="KW-0804">Transcription</keyword>
<keyword evidence="3" id="KW-0238">DNA-binding</keyword>
<dbReference type="Proteomes" id="UP000646478">
    <property type="component" value="Unassembled WGS sequence"/>
</dbReference>
<evidence type="ECO:0000313" key="6">
    <source>
        <dbReference type="EMBL" id="GGA77656.1"/>
    </source>
</evidence>
<evidence type="ECO:0000256" key="2">
    <source>
        <dbReference type="ARBA" id="ARBA00023015"/>
    </source>
</evidence>
<reference evidence="6" key="1">
    <citation type="journal article" date="2014" name="Int. J. Syst. Evol. Microbiol.">
        <title>Complete genome sequence of Corynebacterium casei LMG S-19264T (=DSM 44701T), isolated from a smear-ripened cheese.</title>
        <authorList>
            <consortium name="US DOE Joint Genome Institute (JGI-PGF)"/>
            <person name="Walter F."/>
            <person name="Albersmeier A."/>
            <person name="Kalinowski J."/>
            <person name="Ruckert C."/>
        </authorList>
    </citation>
    <scope>NUCLEOTIDE SEQUENCE</scope>
    <source>
        <strain evidence="6">CGMCC 1.15082</strain>
    </source>
</reference>
<accession>A0A916W8X1</accession>
<dbReference type="InterPro" id="IPR036390">
    <property type="entry name" value="WH_DNA-bd_sf"/>
</dbReference>
<dbReference type="InterPro" id="IPR005119">
    <property type="entry name" value="LysR_subst-bd"/>
</dbReference>
<dbReference type="InterPro" id="IPR000847">
    <property type="entry name" value="LysR_HTH_N"/>
</dbReference>
<dbReference type="Gene3D" id="1.10.10.10">
    <property type="entry name" value="Winged helix-like DNA-binding domain superfamily/Winged helix DNA-binding domain"/>
    <property type="match status" value="1"/>
</dbReference>
<dbReference type="Pfam" id="PF03466">
    <property type="entry name" value="LysR_substrate"/>
    <property type="match status" value="1"/>
</dbReference>
<gene>
    <name evidence="6" type="ORF">GCM10011491_01020</name>
</gene>
<dbReference type="GO" id="GO:0003700">
    <property type="term" value="F:DNA-binding transcription factor activity"/>
    <property type="evidence" value="ECO:0007669"/>
    <property type="project" value="InterPro"/>
</dbReference>
<dbReference type="EMBL" id="BMHH01000001">
    <property type="protein sequence ID" value="GGA77656.1"/>
    <property type="molecule type" value="Genomic_DNA"/>
</dbReference>
<evidence type="ECO:0000313" key="7">
    <source>
        <dbReference type="Proteomes" id="UP000646478"/>
    </source>
</evidence>
<comment type="caution">
    <text evidence="6">The sequence shown here is derived from an EMBL/GenBank/DDBJ whole genome shotgun (WGS) entry which is preliminary data.</text>
</comment>
<dbReference type="PANTHER" id="PTHR30537">
    <property type="entry name" value="HTH-TYPE TRANSCRIPTIONAL REGULATOR"/>
    <property type="match status" value="1"/>
</dbReference>
<reference evidence="6" key="2">
    <citation type="submission" date="2020-09" db="EMBL/GenBank/DDBJ databases">
        <authorList>
            <person name="Sun Q."/>
            <person name="Zhou Y."/>
        </authorList>
    </citation>
    <scope>NUCLEOTIDE SEQUENCE</scope>
    <source>
        <strain evidence="6">CGMCC 1.15082</strain>
    </source>
</reference>
<keyword evidence="2" id="KW-0805">Transcription regulation</keyword>
<dbReference type="AlphaFoldDB" id="A0A916W8X1"/>
<dbReference type="SUPFAM" id="SSF53850">
    <property type="entry name" value="Periplasmic binding protein-like II"/>
    <property type="match status" value="1"/>
</dbReference>
<name>A0A916W8X1_9HYPH</name>
<protein>
    <submittedName>
        <fullName evidence="6">LysR family transcriptional regulator</fullName>
    </submittedName>
</protein>
<proteinExistence type="inferred from homology"/>
<dbReference type="FunFam" id="1.10.10.10:FF:000001">
    <property type="entry name" value="LysR family transcriptional regulator"/>
    <property type="match status" value="1"/>
</dbReference>
<evidence type="ECO:0000256" key="3">
    <source>
        <dbReference type="ARBA" id="ARBA00023125"/>
    </source>
</evidence>
<keyword evidence="7" id="KW-1185">Reference proteome</keyword>
<dbReference type="InterPro" id="IPR058163">
    <property type="entry name" value="LysR-type_TF_proteobact-type"/>
</dbReference>
<evidence type="ECO:0000259" key="5">
    <source>
        <dbReference type="PROSITE" id="PS50931"/>
    </source>
</evidence>
<dbReference type="PANTHER" id="PTHR30537:SF81">
    <property type="entry name" value="TRANSCRIPTIONAL REGULATOR-RELATED"/>
    <property type="match status" value="1"/>
</dbReference>
<dbReference type="GO" id="GO:0043565">
    <property type="term" value="F:sequence-specific DNA binding"/>
    <property type="evidence" value="ECO:0007669"/>
    <property type="project" value="TreeGrafter"/>
</dbReference>
<dbReference type="PRINTS" id="PR00039">
    <property type="entry name" value="HTHLYSR"/>
</dbReference>
<dbReference type="Gene3D" id="3.40.190.290">
    <property type="match status" value="1"/>
</dbReference>
<dbReference type="InterPro" id="IPR036388">
    <property type="entry name" value="WH-like_DNA-bd_sf"/>
</dbReference>
<organism evidence="6 7">
    <name type="scientific">Brucella endophytica</name>
    <dbReference type="NCBI Taxonomy" id="1963359"/>
    <lineage>
        <taxon>Bacteria</taxon>
        <taxon>Pseudomonadati</taxon>
        <taxon>Pseudomonadota</taxon>
        <taxon>Alphaproteobacteria</taxon>
        <taxon>Hyphomicrobiales</taxon>
        <taxon>Brucellaceae</taxon>
        <taxon>Brucella/Ochrobactrum group</taxon>
        <taxon>Brucella</taxon>
    </lineage>
</organism>
<dbReference type="CDD" id="cd08422">
    <property type="entry name" value="PBP2_CrgA_like"/>
    <property type="match status" value="1"/>
</dbReference>
<comment type="similarity">
    <text evidence="1">Belongs to the LysR transcriptional regulatory family.</text>
</comment>
<evidence type="ECO:0000256" key="1">
    <source>
        <dbReference type="ARBA" id="ARBA00009437"/>
    </source>
</evidence>
<dbReference type="GO" id="GO:0006351">
    <property type="term" value="P:DNA-templated transcription"/>
    <property type="evidence" value="ECO:0007669"/>
    <property type="project" value="TreeGrafter"/>
</dbReference>